<name>A0A1J4JR97_9EUKA</name>
<keyword evidence="7 8" id="KW-0472">Membrane</keyword>
<dbReference type="RefSeq" id="XP_068353166.1">
    <property type="nucleotide sequence ID" value="XM_068509059.1"/>
</dbReference>
<dbReference type="InterPro" id="IPR013057">
    <property type="entry name" value="AA_transpt_TM"/>
</dbReference>
<dbReference type="OrthoDB" id="28208at2759"/>
<organism evidence="10 11">
    <name type="scientific">Tritrichomonas foetus</name>
    <dbReference type="NCBI Taxonomy" id="1144522"/>
    <lineage>
        <taxon>Eukaryota</taxon>
        <taxon>Metamonada</taxon>
        <taxon>Parabasalia</taxon>
        <taxon>Tritrichomonadida</taxon>
        <taxon>Tritrichomonadidae</taxon>
        <taxon>Tritrichomonas</taxon>
    </lineage>
</organism>
<feature type="transmembrane region" description="Helical" evidence="8">
    <location>
        <begin position="264"/>
        <end position="288"/>
    </location>
</feature>
<feature type="domain" description="Amino acid transporter transmembrane" evidence="9">
    <location>
        <begin position="43"/>
        <end position="431"/>
    </location>
</feature>
<keyword evidence="4 8" id="KW-0812">Transmembrane</keyword>
<feature type="transmembrane region" description="Helical" evidence="8">
    <location>
        <begin position="119"/>
        <end position="139"/>
    </location>
</feature>
<accession>A0A1J4JR97</accession>
<evidence type="ECO:0000256" key="4">
    <source>
        <dbReference type="ARBA" id="ARBA00022692"/>
    </source>
</evidence>
<evidence type="ECO:0000256" key="1">
    <source>
        <dbReference type="ARBA" id="ARBA00004141"/>
    </source>
</evidence>
<dbReference type="EMBL" id="MLAK01000975">
    <property type="protein sequence ID" value="OHT00030.1"/>
    <property type="molecule type" value="Genomic_DNA"/>
</dbReference>
<dbReference type="PANTHER" id="PTHR22950">
    <property type="entry name" value="AMINO ACID TRANSPORTER"/>
    <property type="match status" value="1"/>
</dbReference>
<dbReference type="GO" id="GO:0015179">
    <property type="term" value="F:L-amino acid transmembrane transporter activity"/>
    <property type="evidence" value="ECO:0007669"/>
    <property type="project" value="TreeGrafter"/>
</dbReference>
<dbReference type="VEuPathDB" id="TrichDB:TRFO_33415"/>
<feature type="transmembrane region" description="Helical" evidence="8">
    <location>
        <begin position="185"/>
        <end position="211"/>
    </location>
</feature>
<reference evidence="10" key="1">
    <citation type="submission" date="2016-10" db="EMBL/GenBank/DDBJ databases">
        <authorList>
            <person name="Benchimol M."/>
            <person name="Almeida L.G."/>
            <person name="Vasconcelos A.T."/>
            <person name="Perreira-Neves A."/>
            <person name="Rosa I.A."/>
            <person name="Tasca T."/>
            <person name="Bogo M.R."/>
            <person name="de Souza W."/>
        </authorList>
    </citation>
    <scope>NUCLEOTIDE SEQUENCE [LARGE SCALE GENOMIC DNA]</scope>
    <source>
        <strain evidence="10">K</strain>
    </source>
</reference>
<feature type="transmembrane region" description="Helical" evidence="8">
    <location>
        <begin position="45"/>
        <end position="64"/>
    </location>
</feature>
<keyword evidence="5" id="KW-0029">Amino-acid transport</keyword>
<feature type="transmembrane region" description="Helical" evidence="8">
    <location>
        <begin position="159"/>
        <end position="178"/>
    </location>
</feature>
<protein>
    <submittedName>
        <fullName evidence="10">Transmembrane amino acid transporter protein</fullName>
    </submittedName>
</protein>
<evidence type="ECO:0000256" key="8">
    <source>
        <dbReference type="SAM" id="Phobius"/>
    </source>
</evidence>
<comment type="similarity">
    <text evidence="2">Belongs to the amino acid/polyamine transporter 2 family.</text>
</comment>
<gene>
    <name evidence="10" type="ORF">TRFO_33415</name>
</gene>
<feature type="transmembrane region" description="Helical" evidence="8">
    <location>
        <begin position="76"/>
        <end position="98"/>
    </location>
</feature>
<evidence type="ECO:0000256" key="3">
    <source>
        <dbReference type="ARBA" id="ARBA00022448"/>
    </source>
</evidence>
<dbReference type="GeneID" id="94843763"/>
<evidence type="ECO:0000313" key="11">
    <source>
        <dbReference type="Proteomes" id="UP000179807"/>
    </source>
</evidence>
<evidence type="ECO:0000256" key="2">
    <source>
        <dbReference type="ARBA" id="ARBA00008066"/>
    </source>
</evidence>
<evidence type="ECO:0000256" key="7">
    <source>
        <dbReference type="ARBA" id="ARBA00023136"/>
    </source>
</evidence>
<feature type="transmembrane region" description="Helical" evidence="8">
    <location>
        <begin position="351"/>
        <end position="369"/>
    </location>
</feature>
<evidence type="ECO:0000256" key="6">
    <source>
        <dbReference type="ARBA" id="ARBA00022989"/>
    </source>
</evidence>
<feature type="transmembrane region" description="Helical" evidence="8">
    <location>
        <begin position="308"/>
        <end position="330"/>
    </location>
</feature>
<comment type="subcellular location">
    <subcellularLocation>
        <location evidence="1">Membrane</location>
        <topology evidence="1">Multi-pass membrane protein</topology>
    </subcellularLocation>
</comment>
<dbReference type="GO" id="GO:0016020">
    <property type="term" value="C:membrane"/>
    <property type="evidence" value="ECO:0007669"/>
    <property type="project" value="UniProtKB-SubCell"/>
</dbReference>
<comment type="caution">
    <text evidence="10">The sequence shown here is derived from an EMBL/GenBank/DDBJ whole genome shotgun (WGS) entry which is preliminary data.</text>
</comment>
<evidence type="ECO:0000259" key="9">
    <source>
        <dbReference type="Pfam" id="PF01490"/>
    </source>
</evidence>
<dbReference type="AlphaFoldDB" id="A0A1J4JR97"/>
<keyword evidence="11" id="KW-1185">Reference proteome</keyword>
<dbReference type="PANTHER" id="PTHR22950:SF458">
    <property type="entry name" value="SODIUM-COUPLED NEUTRAL AMINO ACID TRANSPORTER 11-RELATED"/>
    <property type="match status" value="1"/>
</dbReference>
<feature type="transmembrane region" description="Helical" evidence="8">
    <location>
        <begin position="409"/>
        <end position="431"/>
    </location>
</feature>
<evidence type="ECO:0000313" key="10">
    <source>
        <dbReference type="EMBL" id="OHT00030.1"/>
    </source>
</evidence>
<sequence length="441" mass="48919">MSDDAHKLSLKSLETDLVEDETEKKTETDPVIPDIEPLPRRTGKIMTTINLLNTLLGAGIIAMPNSMHSTGIIPSTILIFLVTLISHVATVMIFKLQLRFEVSGYDSLVNVVLGKLGEVIYSIFSLLFLIPNQLAYLIIGGDIITSWFDKANIDLRPLGYHALCILVYSLLLPIPITIPKDIRVISWISTITVICVVIYCAVMIYEATVYLKDESILPSNNYSLARIDLSIFSALAIYSETFNLPSISIPIIHHSEENYQARKIISRWAMGLCFFFVIFPSILGYLIFGENTNPNILLNFSPDDIAITVVRVAFFLIVNFSFPLVSKSVAGTWSELIYKENNSDMLVGAKRAIILVITCLIPLVIAMFLPQAKMALAIGSASGGFAVAFIFPAILWLKSTKKELKHYSNIGSILMAIFGIVFAIISTYFSVVEAIQVYKDL</sequence>
<dbReference type="Proteomes" id="UP000179807">
    <property type="component" value="Unassembled WGS sequence"/>
</dbReference>
<proteinExistence type="inferred from homology"/>
<feature type="transmembrane region" description="Helical" evidence="8">
    <location>
        <begin position="231"/>
        <end position="252"/>
    </location>
</feature>
<feature type="transmembrane region" description="Helical" evidence="8">
    <location>
        <begin position="375"/>
        <end position="397"/>
    </location>
</feature>
<dbReference type="Pfam" id="PF01490">
    <property type="entry name" value="Aa_trans"/>
    <property type="match status" value="1"/>
</dbReference>
<keyword evidence="6 8" id="KW-1133">Transmembrane helix</keyword>
<keyword evidence="3" id="KW-0813">Transport</keyword>
<evidence type="ECO:0000256" key="5">
    <source>
        <dbReference type="ARBA" id="ARBA00022970"/>
    </source>
</evidence>